<dbReference type="Pfam" id="PF01978">
    <property type="entry name" value="TrmB"/>
    <property type="match status" value="1"/>
</dbReference>
<evidence type="ECO:0000313" key="2">
    <source>
        <dbReference type="EMBL" id="MPL85572.1"/>
    </source>
</evidence>
<dbReference type="InterPro" id="IPR002831">
    <property type="entry name" value="Tscrpt_reg_TrmB_N"/>
</dbReference>
<reference evidence="2" key="1">
    <citation type="submission" date="2019-08" db="EMBL/GenBank/DDBJ databases">
        <authorList>
            <person name="Kucharzyk K."/>
            <person name="Murdoch R.W."/>
            <person name="Higgins S."/>
            <person name="Loffler F."/>
        </authorList>
    </citation>
    <scope>NUCLEOTIDE SEQUENCE</scope>
</reference>
<dbReference type="Gene3D" id="1.10.10.10">
    <property type="entry name" value="Winged helix-like DNA-binding domain superfamily/Winged helix DNA-binding domain"/>
    <property type="match status" value="1"/>
</dbReference>
<organism evidence="2">
    <name type="scientific">bioreactor metagenome</name>
    <dbReference type="NCBI Taxonomy" id="1076179"/>
    <lineage>
        <taxon>unclassified sequences</taxon>
        <taxon>metagenomes</taxon>
        <taxon>ecological metagenomes</taxon>
    </lineage>
</organism>
<dbReference type="InterPro" id="IPR036390">
    <property type="entry name" value="WH_DNA-bd_sf"/>
</dbReference>
<feature type="domain" description="Transcription regulator TrmB N-terminal" evidence="1">
    <location>
        <begin position="10"/>
        <end position="75"/>
    </location>
</feature>
<dbReference type="EMBL" id="VSSQ01000207">
    <property type="protein sequence ID" value="MPL85572.1"/>
    <property type="molecule type" value="Genomic_DNA"/>
</dbReference>
<gene>
    <name evidence="2" type="ORF">SDC9_31542</name>
</gene>
<dbReference type="PANTHER" id="PTHR34293:SF1">
    <property type="entry name" value="HTH-TYPE TRANSCRIPTIONAL REGULATOR TRMBL2"/>
    <property type="match status" value="1"/>
</dbReference>
<comment type="caution">
    <text evidence="2">The sequence shown here is derived from an EMBL/GenBank/DDBJ whole genome shotgun (WGS) entry which is preliminary data.</text>
</comment>
<name>A0A644V431_9ZZZZ</name>
<dbReference type="InterPro" id="IPR051797">
    <property type="entry name" value="TrmB-like"/>
</dbReference>
<dbReference type="PANTHER" id="PTHR34293">
    <property type="entry name" value="HTH-TYPE TRANSCRIPTIONAL REGULATOR TRMBL2"/>
    <property type="match status" value="1"/>
</dbReference>
<protein>
    <recommendedName>
        <fullName evidence="1">Transcription regulator TrmB N-terminal domain-containing protein</fullName>
    </recommendedName>
</protein>
<accession>A0A644V431</accession>
<proteinExistence type="predicted"/>
<dbReference type="InterPro" id="IPR036388">
    <property type="entry name" value="WH-like_DNA-bd_sf"/>
</dbReference>
<dbReference type="SUPFAM" id="SSF46785">
    <property type="entry name" value="Winged helix' DNA-binding domain"/>
    <property type="match status" value="1"/>
</dbReference>
<sequence length="252" mass="29016">MFEDDMIAQLKGIGLSEYESKIYLILACIHSASPRELHETTQIPRGRVYETLASLEKKGFIISTRQSPVRYRTADVPYTMERLKKEAVVRYDMLGMALETYAALACPDRPDQTYNIQTEWGVENHIRYLLRTAKNELLIISDDPVFYQQYAEDIARAEKRIQLNCVVSSKKTAKSIPFRCYLADEDTKDSLFSPPLLRKLAMPAKEIIYADRKEVLAVYDREGKEEAAFTKNSIYAEFITRIVLKNTMMISS</sequence>
<dbReference type="AlphaFoldDB" id="A0A644V431"/>
<evidence type="ECO:0000259" key="1">
    <source>
        <dbReference type="Pfam" id="PF01978"/>
    </source>
</evidence>